<dbReference type="InterPro" id="IPR029010">
    <property type="entry name" value="ThuA-like"/>
</dbReference>
<comment type="caution">
    <text evidence="2">The sequence shown here is derived from an EMBL/GenBank/DDBJ whole genome shotgun (WGS) entry which is preliminary data.</text>
</comment>
<dbReference type="SUPFAM" id="SSF52317">
    <property type="entry name" value="Class I glutamine amidotransferase-like"/>
    <property type="match status" value="1"/>
</dbReference>
<evidence type="ECO:0000313" key="2">
    <source>
        <dbReference type="EMBL" id="MCU4741350.1"/>
    </source>
</evidence>
<protein>
    <submittedName>
        <fullName evidence="2">ThuA domain-containing protein</fullName>
    </submittedName>
</protein>
<dbReference type="InterPro" id="IPR029062">
    <property type="entry name" value="Class_I_gatase-like"/>
</dbReference>
<gene>
    <name evidence="2" type="ORF">OB960_08040</name>
</gene>
<evidence type="ECO:0000259" key="1">
    <source>
        <dbReference type="Pfam" id="PF06283"/>
    </source>
</evidence>
<dbReference type="AlphaFoldDB" id="A0AAP3E1G0"/>
<dbReference type="Pfam" id="PF06283">
    <property type="entry name" value="ThuA"/>
    <property type="match status" value="1"/>
</dbReference>
<dbReference type="PANTHER" id="PTHR40469:SF2">
    <property type="entry name" value="GALACTOSE-BINDING DOMAIN-LIKE SUPERFAMILY PROTEIN"/>
    <property type="match status" value="1"/>
</dbReference>
<accession>A0AAP3E1G0</accession>
<dbReference type="RefSeq" id="WP_338003190.1">
    <property type="nucleotide sequence ID" value="NZ_JAOPKA010000004.1"/>
</dbReference>
<feature type="domain" description="ThuA-like" evidence="1">
    <location>
        <begin position="24"/>
        <end position="219"/>
    </location>
</feature>
<sequence length="222" mass="24939">MEPTTAVLAIGDNRFPFHRFEKMSPHIQDALETRRIDVTLTTDREELADLSAYDVVLDYLTDSTLDDAQREGLLSFVENGGGYVGLHCASDLTSTEPDDPDEVIDSRDEPFPELRELIGGHFLTHPEKSTYDVRVVDSHHPITASLPDLRVFDEPYVLDVDEDVRVLARMDHPDHADMPALWVQDHGDGRVCYCSVGHTVSTITDPDVGELLRRTVRWVADA</sequence>
<proteinExistence type="predicted"/>
<name>A0AAP3E1G0_9EURY</name>
<dbReference type="PANTHER" id="PTHR40469">
    <property type="entry name" value="SECRETED GLYCOSYL HYDROLASE"/>
    <property type="match status" value="1"/>
</dbReference>
<evidence type="ECO:0000313" key="3">
    <source>
        <dbReference type="Proteomes" id="UP001321018"/>
    </source>
</evidence>
<dbReference type="Gene3D" id="3.40.50.880">
    <property type="match status" value="1"/>
</dbReference>
<dbReference type="EMBL" id="JAOPKA010000004">
    <property type="protein sequence ID" value="MCU4741350.1"/>
    <property type="molecule type" value="Genomic_DNA"/>
</dbReference>
<reference evidence="2" key="1">
    <citation type="submission" date="2022-09" db="EMBL/GenBank/DDBJ databases">
        <title>Enrichment on poylsaccharides allowed isolation of novel metabolic and taxonomic groups of Haloarchaea.</title>
        <authorList>
            <person name="Sorokin D.Y."/>
            <person name="Elcheninov A.G."/>
            <person name="Khizhniak T.V."/>
            <person name="Kolganova T.V."/>
            <person name="Kublanov I.V."/>
        </authorList>
    </citation>
    <scope>NUCLEOTIDE SEQUENCE</scope>
    <source>
        <strain evidence="2">AArc-xg1-1</strain>
    </source>
</reference>
<dbReference type="Proteomes" id="UP001321018">
    <property type="component" value="Unassembled WGS sequence"/>
</dbReference>
<organism evidence="2 3">
    <name type="scientific">Natronoglomus mannanivorans</name>
    <dbReference type="NCBI Taxonomy" id="2979990"/>
    <lineage>
        <taxon>Archaea</taxon>
        <taxon>Methanobacteriati</taxon>
        <taxon>Methanobacteriota</taxon>
        <taxon>Stenosarchaea group</taxon>
        <taxon>Halobacteria</taxon>
        <taxon>Halobacteriales</taxon>
        <taxon>Natrialbaceae</taxon>
        <taxon>Natronoglomus</taxon>
    </lineage>
</organism>